<proteinExistence type="predicted"/>
<gene>
    <name evidence="1" type="ORF">ACFPN1_13840</name>
</gene>
<protein>
    <submittedName>
        <fullName evidence="1">Uncharacterized protein</fullName>
    </submittedName>
</protein>
<comment type="caution">
    <text evidence="1">The sequence shown here is derived from an EMBL/GenBank/DDBJ whole genome shotgun (WGS) entry which is preliminary data.</text>
</comment>
<keyword evidence="2" id="KW-1185">Reference proteome</keyword>
<organism evidence="1 2">
    <name type="scientific">Lysobacter yangpyeongensis</name>
    <dbReference type="NCBI Taxonomy" id="346182"/>
    <lineage>
        <taxon>Bacteria</taxon>
        <taxon>Pseudomonadati</taxon>
        <taxon>Pseudomonadota</taxon>
        <taxon>Gammaproteobacteria</taxon>
        <taxon>Lysobacterales</taxon>
        <taxon>Lysobacteraceae</taxon>
        <taxon>Lysobacter</taxon>
    </lineage>
</organism>
<dbReference type="RefSeq" id="WP_386755718.1">
    <property type="nucleotide sequence ID" value="NZ_JBHSNM010000005.1"/>
</dbReference>
<name>A0ABW0SPU6_9GAMM</name>
<dbReference type="Proteomes" id="UP001596036">
    <property type="component" value="Unassembled WGS sequence"/>
</dbReference>
<reference evidence="2" key="1">
    <citation type="journal article" date="2019" name="Int. J. Syst. Evol. Microbiol.">
        <title>The Global Catalogue of Microorganisms (GCM) 10K type strain sequencing project: providing services to taxonomists for standard genome sequencing and annotation.</title>
        <authorList>
            <consortium name="The Broad Institute Genomics Platform"/>
            <consortium name="The Broad Institute Genome Sequencing Center for Infectious Disease"/>
            <person name="Wu L."/>
            <person name="Ma J."/>
        </authorList>
    </citation>
    <scope>NUCLEOTIDE SEQUENCE [LARGE SCALE GENOMIC DNA]</scope>
    <source>
        <strain evidence="2">KACC 11407</strain>
    </source>
</reference>
<evidence type="ECO:0000313" key="2">
    <source>
        <dbReference type="Proteomes" id="UP001596036"/>
    </source>
</evidence>
<evidence type="ECO:0000313" key="1">
    <source>
        <dbReference type="EMBL" id="MFC5571143.1"/>
    </source>
</evidence>
<accession>A0ABW0SPU6</accession>
<sequence>MICTIYRHEKGFILVPDCIKASREAGLRFGPLRSCGTVDTGELAKALAASIEEEVTRCLYAPLSPELALRLGYQLESVPALPSGFAWQEGDGWNTGGERALVYGPEQIVVATVKPLPDVGWLATANCHRPAALHISQSHPTRAAAIDFVAAWAGEHADTVRAGLGIGLH</sequence>
<dbReference type="EMBL" id="JBHSNM010000005">
    <property type="protein sequence ID" value="MFC5571143.1"/>
    <property type="molecule type" value="Genomic_DNA"/>
</dbReference>